<dbReference type="Pfam" id="PF03591">
    <property type="entry name" value="AzlC"/>
    <property type="match status" value="1"/>
</dbReference>
<feature type="transmembrane region" description="Helical" evidence="8">
    <location>
        <begin position="203"/>
        <end position="220"/>
    </location>
</feature>
<dbReference type="AlphaFoldDB" id="A0A261F7E5"/>
<sequence length="263" mass="29127">MTEKSDHIPRHDTRTSILSSARAAFPLTLPIAFAWFFLGLSYGLLMESKGFPHWYTALMATVIFAGSLEFVTVDLLLSVFNPLLAFLMALMVNARFLFYGLAMLTKYRGTGPKKWYLIFGLTDETFAVNSSLEISERDAARGASRGWVYFFVTFFSHGYWVLSSLFGSLIGASLPFSTRGIDFVLTAMFVTIFLDEWLKTRRHSSAAIGVLVSLGCLLVFGPNAFLIPTMLGMLAIFSVLYWRRSASSASSANSSSSSKDLLS</sequence>
<evidence type="ECO:0000313" key="9">
    <source>
        <dbReference type="EMBL" id="OZG55008.1"/>
    </source>
</evidence>
<feature type="transmembrane region" description="Helical" evidence="8">
    <location>
        <begin position="23"/>
        <end position="45"/>
    </location>
</feature>
<feature type="transmembrane region" description="Helical" evidence="8">
    <location>
        <begin position="57"/>
        <end position="77"/>
    </location>
</feature>
<organism evidence="9 10">
    <name type="scientific">Alloscardovia macacae</name>
    <dbReference type="NCBI Taxonomy" id="1160091"/>
    <lineage>
        <taxon>Bacteria</taxon>
        <taxon>Bacillati</taxon>
        <taxon>Actinomycetota</taxon>
        <taxon>Actinomycetes</taxon>
        <taxon>Bifidobacteriales</taxon>
        <taxon>Bifidobacteriaceae</taxon>
        <taxon>Alloscardovia</taxon>
    </lineage>
</organism>
<evidence type="ECO:0000256" key="5">
    <source>
        <dbReference type="ARBA" id="ARBA00022692"/>
    </source>
</evidence>
<gene>
    <name evidence="9" type="ORF">ALMA_0333</name>
</gene>
<evidence type="ECO:0000256" key="7">
    <source>
        <dbReference type="ARBA" id="ARBA00023136"/>
    </source>
</evidence>
<protein>
    <submittedName>
        <fullName evidence="9">AzlC family protein</fullName>
    </submittedName>
</protein>
<evidence type="ECO:0000256" key="3">
    <source>
        <dbReference type="ARBA" id="ARBA00022448"/>
    </source>
</evidence>
<keyword evidence="3" id="KW-0813">Transport</keyword>
<keyword evidence="6 8" id="KW-1133">Transmembrane helix</keyword>
<keyword evidence="4" id="KW-1003">Cell membrane</keyword>
<feature type="transmembrane region" description="Helical" evidence="8">
    <location>
        <begin position="83"/>
        <end position="104"/>
    </location>
</feature>
<feature type="transmembrane region" description="Helical" evidence="8">
    <location>
        <begin position="176"/>
        <end position="194"/>
    </location>
</feature>
<evidence type="ECO:0000256" key="1">
    <source>
        <dbReference type="ARBA" id="ARBA00004651"/>
    </source>
</evidence>
<dbReference type="PANTHER" id="PTHR34979:SF1">
    <property type="entry name" value="INNER MEMBRANE PROTEIN YGAZ"/>
    <property type="match status" value="1"/>
</dbReference>
<reference evidence="9 10" key="1">
    <citation type="journal article" date="2017" name="BMC Genomics">
        <title>Comparative genomic and phylogenomic analyses of the Bifidobacteriaceae family.</title>
        <authorList>
            <person name="Lugli G.A."/>
            <person name="Milani C."/>
            <person name="Turroni F."/>
            <person name="Duranti S."/>
            <person name="Mancabelli L."/>
            <person name="Mangifesta M."/>
            <person name="Ferrario C."/>
            <person name="Modesto M."/>
            <person name="Mattarelli P."/>
            <person name="Jiri K."/>
            <person name="van Sinderen D."/>
            <person name="Ventura M."/>
        </authorList>
    </citation>
    <scope>NUCLEOTIDE SEQUENCE [LARGE SCALE GENOMIC DNA]</scope>
    <source>
        <strain evidence="9 10">DSM 24762</strain>
    </source>
</reference>
<evidence type="ECO:0000256" key="6">
    <source>
        <dbReference type="ARBA" id="ARBA00022989"/>
    </source>
</evidence>
<evidence type="ECO:0000256" key="8">
    <source>
        <dbReference type="SAM" id="Phobius"/>
    </source>
</evidence>
<dbReference type="PANTHER" id="PTHR34979">
    <property type="entry name" value="INNER MEMBRANE PROTEIN YGAZ"/>
    <property type="match status" value="1"/>
</dbReference>
<comment type="caution">
    <text evidence="9">The sequence shown here is derived from an EMBL/GenBank/DDBJ whole genome shotgun (WGS) entry which is preliminary data.</text>
</comment>
<keyword evidence="7 8" id="KW-0472">Membrane</keyword>
<name>A0A261F7E5_9BIFI</name>
<accession>A0A261F7E5</accession>
<comment type="subcellular location">
    <subcellularLocation>
        <location evidence="1">Cell membrane</location>
        <topology evidence="1">Multi-pass membrane protein</topology>
    </subcellularLocation>
</comment>
<evidence type="ECO:0000256" key="4">
    <source>
        <dbReference type="ARBA" id="ARBA00022475"/>
    </source>
</evidence>
<dbReference type="GO" id="GO:1903785">
    <property type="term" value="P:L-valine transmembrane transport"/>
    <property type="evidence" value="ECO:0007669"/>
    <property type="project" value="TreeGrafter"/>
</dbReference>
<keyword evidence="10" id="KW-1185">Reference proteome</keyword>
<proteinExistence type="inferred from homology"/>
<comment type="similarity">
    <text evidence="2">Belongs to the AzlC family.</text>
</comment>
<keyword evidence="5 8" id="KW-0812">Transmembrane</keyword>
<evidence type="ECO:0000313" key="10">
    <source>
        <dbReference type="Proteomes" id="UP000243657"/>
    </source>
</evidence>
<evidence type="ECO:0000256" key="2">
    <source>
        <dbReference type="ARBA" id="ARBA00010735"/>
    </source>
</evidence>
<dbReference type="EMBL" id="MWWT01000001">
    <property type="protein sequence ID" value="OZG55008.1"/>
    <property type="molecule type" value="Genomic_DNA"/>
</dbReference>
<dbReference type="GO" id="GO:0005886">
    <property type="term" value="C:plasma membrane"/>
    <property type="evidence" value="ECO:0007669"/>
    <property type="project" value="UniProtKB-SubCell"/>
</dbReference>
<dbReference type="RefSeq" id="WP_244568817.1">
    <property type="nucleotide sequence ID" value="NZ_JBHLWS010000011.1"/>
</dbReference>
<feature type="transmembrane region" description="Helical" evidence="8">
    <location>
        <begin position="147"/>
        <end position="170"/>
    </location>
</feature>
<dbReference type="Proteomes" id="UP000243657">
    <property type="component" value="Unassembled WGS sequence"/>
</dbReference>
<dbReference type="InterPro" id="IPR011606">
    <property type="entry name" value="Brnchd-chn_aa_trnsp_permease"/>
</dbReference>